<evidence type="ECO:0000256" key="4">
    <source>
        <dbReference type="PROSITE-ProRule" id="PRU00335"/>
    </source>
</evidence>
<reference evidence="7" key="1">
    <citation type="journal article" date="2019" name="Int. J. Syst. Evol. Microbiol.">
        <title>The Global Catalogue of Microorganisms (GCM) 10K type strain sequencing project: providing services to taxonomists for standard genome sequencing and annotation.</title>
        <authorList>
            <consortium name="The Broad Institute Genomics Platform"/>
            <consortium name="The Broad Institute Genome Sequencing Center for Infectious Disease"/>
            <person name="Wu L."/>
            <person name="Ma J."/>
        </authorList>
    </citation>
    <scope>NUCLEOTIDE SEQUENCE [LARGE SCALE GENOMIC DNA]</scope>
    <source>
        <strain evidence="7">CCUG 53903</strain>
    </source>
</reference>
<feature type="DNA-binding region" description="H-T-H motif" evidence="4">
    <location>
        <begin position="40"/>
        <end position="59"/>
    </location>
</feature>
<dbReference type="Pfam" id="PF02909">
    <property type="entry name" value="TetR_C_1"/>
    <property type="match status" value="1"/>
</dbReference>
<dbReference type="SUPFAM" id="SSF48498">
    <property type="entry name" value="Tetracyclin repressor-like, C-terminal domain"/>
    <property type="match status" value="1"/>
</dbReference>
<gene>
    <name evidence="6" type="ORF">ACFPZ3_63115</name>
</gene>
<keyword evidence="3" id="KW-0804">Transcription</keyword>
<dbReference type="InterPro" id="IPR036271">
    <property type="entry name" value="Tet_transcr_reg_TetR-rel_C_sf"/>
</dbReference>
<evidence type="ECO:0000313" key="7">
    <source>
        <dbReference type="Proteomes" id="UP001596058"/>
    </source>
</evidence>
<comment type="caution">
    <text evidence="6">The sequence shown here is derived from an EMBL/GenBank/DDBJ whole genome shotgun (WGS) entry which is preliminary data.</text>
</comment>
<proteinExistence type="predicted"/>
<dbReference type="Pfam" id="PF00440">
    <property type="entry name" value="TetR_N"/>
    <property type="match status" value="1"/>
</dbReference>
<dbReference type="SUPFAM" id="SSF46689">
    <property type="entry name" value="Homeodomain-like"/>
    <property type="match status" value="1"/>
</dbReference>
<dbReference type="PROSITE" id="PS50977">
    <property type="entry name" value="HTH_TETR_2"/>
    <property type="match status" value="1"/>
</dbReference>
<evidence type="ECO:0000256" key="3">
    <source>
        <dbReference type="ARBA" id="ARBA00023163"/>
    </source>
</evidence>
<sequence length="243" mass="26220">MDLWERLDRPEPEPKAGLSLGRIARAAVEVADEGGLEAVSMARVAGRLGFTTMSLYRHVRNKDELLLLMLDAVAAVPAELDEPCAGWRDGLRRWCRAQWEMLRTHAWIVHVPITGPPATPNQLAWTDRALAVLGGTGLGERDKAGVVLLVATYMHATARLGADLGPAASAASIAAHSALLSSRVDAGRLPALRAAVEAGAFDYPADLPERERRFDYEFGLDRILDGVEVLISGGSPGADRDRR</sequence>
<keyword evidence="2 4" id="KW-0238">DNA-binding</keyword>
<dbReference type="InterPro" id="IPR050109">
    <property type="entry name" value="HTH-type_TetR-like_transc_reg"/>
</dbReference>
<keyword evidence="1" id="KW-0805">Transcription regulation</keyword>
<organism evidence="6 7">
    <name type="scientific">Nonomuraea insulae</name>
    <dbReference type="NCBI Taxonomy" id="1616787"/>
    <lineage>
        <taxon>Bacteria</taxon>
        <taxon>Bacillati</taxon>
        <taxon>Actinomycetota</taxon>
        <taxon>Actinomycetes</taxon>
        <taxon>Streptosporangiales</taxon>
        <taxon>Streptosporangiaceae</taxon>
        <taxon>Nonomuraea</taxon>
    </lineage>
</organism>
<keyword evidence="7" id="KW-1185">Reference proteome</keyword>
<name>A0ABW1DAK3_9ACTN</name>
<dbReference type="RefSeq" id="WP_379524020.1">
    <property type="nucleotide sequence ID" value="NZ_JBHSPA010000113.1"/>
</dbReference>
<dbReference type="InterPro" id="IPR004111">
    <property type="entry name" value="Repressor_TetR_C"/>
</dbReference>
<dbReference type="Proteomes" id="UP001596058">
    <property type="component" value="Unassembled WGS sequence"/>
</dbReference>
<protein>
    <submittedName>
        <fullName evidence="6">TetR/AcrR family transcriptional regulator</fullName>
    </submittedName>
</protein>
<dbReference type="Gene3D" id="1.10.357.10">
    <property type="entry name" value="Tetracycline Repressor, domain 2"/>
    <property type="match status" value="1"/>
</dbReference>
<evidence type="ECO:0000256" key="1">
    <source>
        <dbReference type="ARBA" id="ARBA00023015"/>
    </source>
</evidence>
<dbReference type="InterPro" id="IPR009057">
    <property type="entry name" value="Homeodomain-like_sf"/>
</dbReference>
<feature type="domain" description="HTH tetR-type" evidence="5">
    <location>
        <begin position="17"/>
        <end position="77"/>
    </location>
</feature>
<dbReference type="Gene3D" id="1.10.10.60">
    <property type="entry name" value="Homeodomain-like"/>
    <property type="match status" value="1"/>
</dbReference>
<evidence type="ECO:0000259" key="5">
    <source>
        <dbReference type="PROSITE" id="PS50977"/>
    </source>
</evidence>
<dbReference type="PANTHER" id="PTHR30055:SF151">
    <property type="entry name" value="TRANSCRIPTIONAL REGULATORY PROTEIN"/>
    <property type="match status" value="1"/>
</dbReference>
<evidence type="ECO:0000256" key="2">
    <source>
        <dbReference type="ARBA" id="ARBA00023125"/>
    </source>
</evidence>
<dbReference type="PANTHER" id="PTHR30055">
    <property type="entry name" value="HTH-TYPE TRANSCRIPTIONAL REGULATOR RUTR"/>
    <property type="match status" value="1"/>
</dbReference>
<dbReference type="InterPro" id="IPR001647">
    <property type="entry name" value="HTH_TetR"/>
</dbReference>
<evidence type="ECO:0000313" key="6">
    <source>
        <dbReference type="EMBL" id="MFC5834607.1"/>
    </source>
</evidence>
<dbReference type="EMBL" id="JBHSPA010000113">
    <property type="protein sequence ID" value="MFC5834607.1"/>
    <property type="molecule type" value="Genomic_DNA"/>
</dbReference>
<accession>A0ABW1DAK3</accession>